<name>A0ABD3PYS8_9STRA</name>
<dbReference type="EC" id="2.7.11.1" evidence="2"/>
<dbReference type="InterPro" id="IPR000961">
    <property type="entry name" value="AGC-kinase_C"/>
</dbReference>
<keyword evidence="4" id="KW-0597">Phosphoprotein</keyword>
<evidence type="ECO:0000256" key="1">
    <source>
        <dbReference type="ARBA" id="ARBA00009903"/>
    </source>
</evidence>
<protein>
    <recommendedName>
        <fullName evidence="2">non-specific serine/threonine protein kinase</fullName>
        <ecNumber evidence="2">2.7.11.1</ecNumber>
    </recommendedName>
</protein>
<comment type="similarity">
    <text evidence="1">Belongs to the protein kinase superfamily. AGC Ser/Thr protein kinase family.</text>
</comment>
<organism evidence="15 16">
    <name type="scientific">Cyclotella cryptica</name>
    <dbReference type="NCBI Taxonomy" id="29204"/>
    <lineage>
        <taxon>Eukaryota</taxon>
        <taxon>Sar</taxon>
        <taxon>Stramenopiles</taxon>
        <taxon>Ochrophyta</taxon>
        <taxon>Bacillariophyta</taxon>
        <taxon>Coscinodiscophyceae</taxon>
        <taxon>Thalassiosirophycidae</taxon>
        <taxon>Stephanodiscales</taxon>
        <taxon>Stephanodiscaceae</taxon>
        <taxon>Cyclotella</taxon>
    </lineage>
</organism>
<dbReference type="Pfam" id="PF00069">
    <property type="entry name" value="Pkinase"/>
    <property type="match status" value="1"/>
</dbReference>
<feature type="domain" description="AGC-kinase C-terminal" evidence="14">
    <location>
        <begin position="646"/>
        <end position="719"/>
    </location>
</feature>
<dbReference type="InterPro" id="IPR036871">
    <property type="entry name" value="PX_dom_sf"/>
</dbReference>
<sequence>MSMSPNASSNTHQGHHDFTATIAASACVDLASPSDAAGDSTGGGAGTSPHVIHAVSVSQPLQTWTVIRDHVDFMTMDGALKDLVTGLPSCPGLPVADHAVNDGNIDVNFIVQARNSAQDWLSAALTFPAVRNSVIMRQFLCYGANIVPPQFEGVGWVNFNLSDAQQVRQQQQQSPHHPAPASYAAAVRGGSSGPSTSNVDEMEMDDMFAFEHEDNDDDTNADSLEDDDHYKDDGGIGGDDDASYLQGRYEPTEEALSPAEVMEIQQDYKEVEMIEDVGSLAQSLGASHLGRSLNLQKEMMSYKKGQQMMHQQIQQQQGGLSIGVNIATNHGDSITPGVPSSPGGIGSAMARASSQEQPQAQAEPHIPGLGDSFYRTAPVSAPKLDSFKMVKVIGKGSFGKVFLVREKQTNAMFALKVLKKDNIIKRNQVEHTKTERSVLGYVKHPFIVGLNMAFQSKDKLYFVLDYCAGGELFFHLGKVGKFSEQRACFYAAEITLAIAYVHDLDIVYRDLKPENVLLDSRGHVRLTDFGLSKEGISNSSSGANSFCGTPEYLAPEILNRQGHGRAVDWWSLGALLFEMLTGLPPFYCRDREKLFEKIKKGTLEYPKYLSPRATALLKGLLTKEPRRRLGSGPNDAEDIKEQEFFKDLDWEKLMKGEIAPPWNPQINGSMDTSQFDHEFTNMPLNSPGAFQGHGFGTTPADNVFEGFTFTDRAFYAPPKHKA</sequence>
<dbReference type="PANTHER" id="PTHR24351">
    <property type="entry name" value="RIBOSOMAL PROTEIN S6 KINASE"/>
    <property type="match status" value="1"/>
</dbReference>
<dbReference type="FunFam" id="3.30.200.20:FF:000524">
    <property type="entry name" value="Non-specific serine/threonine protein kinase"/>
    <property type="match status" value="1"/>
</dbReference>
<reference evidence="15 16" key="1">
    <citation type="journal article" date="2020" name="G3 (Bethesda)">
        <title>Improved Reference Genome for Cyclotella cryptica CCMP332, a Model for Cell Wall Morphogenesis, Salinity Adaptation, and Lipid Production in Diatoms (Bacillariophyta).</title>
        <authorList>
            <person name="Roberts W.R."/>
            <person name="Downey K.M."/>
            <person name="Ruck E.C."/>
            <person name="Traller J.C."/>
            <person name="Alverson A.J."/>
        </authorList>
    </citation>
    <scope>NUCLEOTIDE SEQUENCE [LARGE SCALE GENOMIC DNA]</scope>
    <source>
        <strain evidence="15 16">CCMP332</strain>
    </source>
</reference>
<dbReference type="InterPro" id="IPR011009">
    <property type="entry name" value="Kinase-like_dom_sf"/>
</dbReference>
<evidence type="ECO:0000256" key="3">
    <source>
        <dbReference type="ARBA" id="ARBA00022527"/>
    </source>
</evidence>
<feature type="domain" description="Protein kinase" evidence="13">
    <location>
        <begin position="387"/>
        <end position="645"/>
    </location>
</feature>
<evidence type="ECO:0000256" key="2">
    <source>
        <dbReference type="ARBA" id="ARBA00012513"/>
    </source>
</evidence>
<dbReference type="EMBL" id="JABMIG020000102">
    <property type="protein sequence ID" value="KAL3792411.1"/>
    <property type="molecule type" value="Genomic_DNA"/>
</dbReference>
<dbReference type="InterPro" id="IPR017892">
    <property type="entry name" value="Pkinase_C"/>
</dbReference>
<keyword evidence="7" id="KW-0418">Kinase</keyword>
<dbReference type="Gene3D" id="3.30.200.20">
    <property type="entry name" value="Phosphorylase Kinase, domain 1"/>
    <property type="match status" value="1"/>
</dbReference>
<feature type="compositionally biased region" description="Low complexity" evidence="12">
    <location>
        <begin position="350"/>
        <end position="364"/>
    </location>
</feature>
<feature type="compositionally biased region" description="Acidic residues" evidence="12">
    <location>
        <begin position="212"/>
        <end position="227"/>
    </location>
</feature>
<comment type="caution">
    <text evidence="15">The sequence shown here is derived from an EMBL/GenBank/DDBJ whole genome shotgun (WGS) entry which is preliminary data.</text>
</comment>
<dbReference type="PROSITE" id="PS51285">
    <property type="entry name" value="AGC_KINASE_CTER"/>
    <property type="match status" value="1"/>
</dbReference>
<gene>
    <name evidence="15" type="ORF">HJC23_001529</name>
</gene>
<dbReference type="GO" id="GO:0005524">
    <property type="term" value="F:ATP binding"/>
    <property type="evidence" value="ECO:0007669"/>
    <property type="project" value="UniProtKB-UniRule"/>
</dbReference>
<dbReference type="FunFam" id="1.10.510.10:FF:000008">
    <property type="entry name" value="Non-specific serine/threonine protein kinase"/>
    <property type="match status" value="1"/>
</dbReference>
<evidence type="ECO:0000256" key="6">
    <source>
        <dbReference type="ARBA" id="ARBA00022741"/>
    </source>
</evidence>
<dbReference type="SUPFAM" id="SSF56112">
    <property type="entry name" value="Protein kinase-like (PK-like)"/>
    <property type="match status" value="1"/>
</dbReference>
<evidence type="ECO:0000256" key="8">
    <source>
        <dbReference type="ARBA" id="ARBA00022840"/>
    </source>
</evidence>
<evidence type="ECO:0000256" key="11">
    <source>
        <dbReference type="PROSITE-ProRule" id="PRU10141"/>
    </source>
</evidence>
<evidence type="ECO:0000256" key="4">
    <source>
        <dbReference type="ARBA" id="ARBA00022553"/>
    </source>
</evidence>
<evidence type="ECO:0000256" key="12">
    <source>
        <dbReference type="SAM" id="MobiDB-lite"/>
    </source>
</evidence>
<dbReference type="SMART" id="SM00133">
    <property type="entry name" value="S_TK_X"/>
    <property type="match status" value="1"/>
</dbReference>
<keyword evidence="6 11" id="KW-0547">Nucleotide-binding</keyword>
<evidence type="ECO:0000256" key="9">
    <source>
        <dbReference type="ARBA" id="ARBA00047899"/>
    </source>
</evidence>
<dbReference type="Pfam" id="PF00433">
    <property type="entry name" value="Pkinase_C"/>
    <property type="match status" value="1"/>
</dbReference>
<keyword evidence="5" id="KW-0808">Transferase</keyword>
<feature type="region of interest" description="Disordered" evidence="12">
    <location>
        <begin position="340"/>
        <end position="368"/>
    </location>
</feature>
<dbReference type="Proteomes" id="UP001516023">
    <property type="component" value="Unassembled WGS sequence"/>
</dbReference>
<dbReference type="PROSITE" id="PS50011">
    <property type="entry name" value="PROTEIN_KINASE_DOM"/>
    <property type="match status" value="1"/>
</dbReference>
<evidence type="ECO:0000256" key="7">
    <source>
        <dbReference type="ARBA" id="ARBA00022777"/>
    </source>
</evidence>
<dbReference type="SUPFAM" id="SSF64268">
    <property type="entry name" value="PX domain"/>
    <property type="match status" value="1"/>
</dbReference>
<accession>A0ABD3PYS8</accession>
<evidence type="ECO:0000256" key="5">
    <source>
        <dbReference type="ARBA" id="ARBA00022679"/>
    </source>
</evidence>
<evidence type="ECO:0000259" key="14">
    <source>
        <dbReference type="PROSITE" id="PS51285"/>
    </source>
</evidence>
<dbReference type="Gene3D" id="1.10.510.10">
    <property type="entry name" value="Transferase(Phosphotransferase) domain 1"/>
    <property type="match status" value="1"/>
</dbReference>
<dbReference type="AlphaFoldDB" id="A0ABD3PYS8"/>
<comment type="catalytic activity">
    <reaction evidence="9">
        <text>L-threonyl-[protein] + ATP = O-phospho-L-threonyl-[protein] + ADP + H(+)</text>
        <dbReference type="Rhea" id="RHEA:46608"/>
        <dbReference type="Rhea" id="RHEA-COMP:11060"/>
        <dbReference type="Rhea" id="RHEA-COMP:11605"/>
        <dbReference type="ChEBI" id="CHEBI:15378"/>
        <dbReference type="ChEBI" id="CHEBI:30013"/>
        <dbReference type="ChEBI" id="CHEBI:30616"/>
        <dbReference type="ChEBI" id="CHEBI:61977"/>
        <dbReference type="ChEBI" id="CHEBI:456216"/>
        <dbReference type="EC" id="2.7.11.1"/>
    </reaction>
</comment>
<proteinExistence type="inferred from homology"/>
<keyword evidence="8 11" id="KW-0067">ATP-binding</keyword>
<feature type="compositionally biased region" description="Low complexity" evidence="12">
    <location>
        <begin position="166"/>
        <end position="186"/>
    </location>
</feature>
<dbReference type="InterPro" id="IPR017441">
    <property type="entry name" value="Protein_kinase_ATP_BS"/>
</dbReference>
<dbReference type="Gene3D" id="3.30.1520.10">
    <property type="entry name" value="Phox-like domain"/>
    <property type="match status" value="1"/>
</dbReference>
<feature type="region of interest" description="Disordered" evidence="12">
    <location>
        <begin position="166"/>
        <end position="200"/>
    </location>
</feature>
<feature type="region of interest" description="Disordered" evidence="12">
    <location>
        <begin position="212"/>
        <end position="245"/>
    </location>
</feature>
<dbReference type="InterPro" id="IPR008271">
    <property type="entry name" value="Ser/Thr_kinase_AS"/>
</dbReference>
<evidence type="ECO:0000313" key="15">
    <source>
        <dbReference type="EMBL" id="KAL3792411.1"/>
    </source>
</evidence>
<evidence type="ECO:0000259" key="13">
    <source>
        <dbReference type="PROSITE" id="PS50011"/>
    </source>
</evidence>
<dbReference type="PROSITE" id="PS00108">
    <property type="entry name" value="PROTEIN_KINASE_ST"/>
    <property type="match status" value="1"/>
</dbReference>
<evidence type="ECO:0000256" key="10">
    <source>
        <dbReference type="ARBA" id="ARBA00048679"/>
    </source>
</evidence>
<dbReference type="InterPro" id="IPR000719">
    <property type="entry name" value="Prot_kinase_dom"/>
</dbReference>
<keyword evidence="16" id="KW-1185">Reference proteome</keyword>
<evidence type="ECO:0000313" key="16">
    <source>
        <dbReference type="Proteomes" id="UP001516023"/>
    </source>
</evidence>
<dbReference type="PROSITE" id="PS00107">
    <property type="entry name" value="PROTEIN_KINASE_ATP"/>
    <property type="match status" value="1"/>
</dbReference>
<keyword evidence="3" id="KW-0723">Serine/threonine-protein kinase</keyword>
<dbReference type="SMART" id="SM00220">
    <property type="entry name" value="S_TKc"/>
    <property type="match status" value="1"/>
</dbReference>
<feature type="binding site" evidence="11">
    <location>
        <position position="416"/>
    </location>
    <ligand>
        <name>ATP</name>
        <dbReference type="ChEBI" id="CHEBI:30616"/>
    </ligand>
</feature>
<comment type="catalytic activity">
    <reaction evidence="10">
        <text>L-seryl-[protein] + ATP = O-phospho-L-seryl-[protein] + ADP + H(+)</text>
        <dbReference type="Rhea" id="RHEA:17989"/>
        <dbReference type="Rhea" id="RHEA-COMP:9863"/>
        <dbReference type="Rhea" id="RHEA-COMP:11604"/>
        <dbReference type="ChEBI" id="CHEBI:15378"/>
        <dbReference type="ChEBI" id="CHEBI:29999"/>
        <dbReference type="ChEBI" id="CHEBI:30616"/>
        <dbReference type="ChEBI" id="CHEBI:83421"/>
        <dbReference type="ChEBI" id="CHEBI:456216"/>
        <dbReference type="EC" id="2.7.11.1"/>
    </reaction>
</comment>
<dbReference type="GO" id="GO:0004674">
    <property type="term" value="F:protein serine/threonine kinase activity"/>
    <property type="evidence" value="ECO:0007669"/>
    <property type="project" value="UniProtKB-KW"/>
</dbReference>